<proteinExistence type="predicted"/>
<reference evidence="1" key="1">
    <citation type="journal article" date="2021" name="Environ. Microbiol.">
        <title>Gene family expansions and transcriptome signatures uncover fungal adaptations to wood decay.</title>
        <authorList>
            <person name="Hage H."/>
            <person name="Miyauchi S."/>
            <person name="Viragh M."/>
            <person name="Drula E."/>
            <person name="Min B."/>
            <person name="Chaduli D."/>
            <person name="Navarro D."/>
            <person name="Favel A."/>
            <person name="Norest M."/>
            <person name="Lesage-Meessen L."/>
            <person name="Balint B."/>
            <person name="Merenyi Z."/>
            <person name="de Eugenio L."/>
            <person name="Morin E."/>
            <person name="Martinez A.T."/>
            <person name="Baldrian P."/>
            <person name="Stursova M."/>
            <person name="Martinez M.J."/>
            <person name="Novotny C."/>
            <person name="Magnuson J.K."/>
            <person name="Spatafora J.W."/>
            <person name="Maurice S."/>
            <person name="Pangilinan J."/>
            <person name="Andreopoulos W."/>
            <person name="LaButti K."/>
            <person name="Hundley H."/>
            <person name="Na H."/>
            <person name="Kuo A."/>
            <person name="Barry K."/>
            <person name="Lipzen A."/>
            <person name="Henrissat B."/>
            <person name="Riley R."/>
            <person name="Ahrendt S."/>
            <person name="Nagy L.G."/>
            <person name="Grigoriev I.V."/>
            <person name="Martin F."/>
            <person name="Rosso M.N."/>
        </authorList>
    </citation>
    <scope>NUCLEOTIDE SEQUENCE</scope>
    <source>
        <strain evidence="1">CBS 384.51</strain>
    </source>
</reference>
<evidence type="ECO:0000313" key="2">
    <source>
        <dbReference type="Proteomes" id="UP001055072"/>
    </source>
</evidence>
<gene>
    <name evidence="1" type="ORF">BDY19DRAFT_919809</name>
</gene>
<dbReference type="EMBL" id="MU274901">
    <property type="protein sequence ID" value="KAI0093953.1"/>
    <property type="molecule type" value="Genomic_DNA"/>
</dbReference>
<sequence length="1076" mass="120062">MSHALLLRLFLSPSFFSVHVALQYLRIYADNIGITYYLTRRLREYNTRELREVWGFVCHLLVTRPSKSRALECFVVEIARKSTHIAMLTLWFMQAHLKDITRPNHSSESFLICQRVLNQCHEIIYGDLPASGNPYSALGLSSLPDIIRKKIRPNATPALVGIGIVLASAPAMPVLAEVVGEIALEQGRIDDQGNDLRSLDIPEGTIRTRLDGNIEKQEDDGEDDLSDTEETNVSGMVSAVQPRPSPSPSSRSNRSAESNNRSRRQTIAAQTSPALPLHMKALRRPRLSEDPFGQNDDQPVDSPVLPSPFQSTPTFSAARHFRRLNSLTSPEMLLQKYDLDAQKYLLRGHYCRSEVQFVLALENISNRLLVVPKLARVSALRAELTGLNHMLPAEICMPMWCSSTDTLNPETGLTEPHHKIVRIPPGESVVLNSAERAPYLLLIEILHGDLDFDPAKRSNKEVLKKIVVKENERKGASNDLIIFHGSGSPEFERQRSQSGIDPDKSNGLLEVDTTSMNDSSQDISQTSPIDDLSPDSDDEEIDLVEQLYGDEGSLHSRPIDLSESIVLPPAPKNRELDMATWSSTPPSPHASIDATSGFAPRPSISRTNSTKDEPLRPQIQRVLSLDEYSERMRTAAVMLAQLNANLVREPTTSLAPPGTPSMESSSPLRWLPGSSWLTLTPPTPSLDNNTGDSLQLPSTPALGSVPIRMKLQASEATAIRNRIMAEMLSLEEERMERMRENRTGEGTLKIGDTGGNMKTAEDEGIIRRELSKADPSAVVVGESWAAKKSRIRQASPYGHLANWDCVSVIVKTGGDLRQEQLAVQLIQEFDNIFRDENCSCWVRYFRILITGNNSGLVETITDAISIHSIKKAEYARRLATGRLGHVTLYDHFKNTYGNSVSAKFARAQRNFAKSLAGYSVVTYLLQIKDRHNGNILIDRDGHLVHIDFGFMLSNSPGNIGFEAAPFKLPLEYIEVLGGIDSKPYKEFRRLFKEGFEAARKHCDRIITLVELMQKDSTLPCFAALGEQTANQLRERFQQGLTQSAVEEHIERLIDTSLGSNWTRLYDSYQYYSQSIL</sequence>
<comment type="caution">
    <text evidence="1">The sequence shown here is derived from an EMBL/GenBank/DDBJ whole genome shotgun (WGS) entry which is preliminary data.</text>
</comment>
<evidence type="ECO:0000313" key="1">
    <source>
        <dbReference type="EMBL" id="KAI0093953.1"/>
    </source>
</evidence>
<keyword evidence="2" id="KW-1185">Reference proteome</keyword>
<dbReference type="Proteomes" id="UP001055072">
    <property type="component" value="Unassembled WGS sequence"/>
</dbReference>
<organism evidence="1 2">
    <name type="scientific">Irpex rosettiformis</name>
    <dbReference type="NCBI Taxonomy" id="378272"/>
    <lineage>
        <taxon>Eukaryota</taxon>
        <taxon>Fungi</taxon>
        <taxon>Dikarya</taxon>
        <taxon>Basidiomycota</taxon>
        <taxon>Agaricomycotina</taxon>
        <taxon>Agaricomycetes</taxon>
        <taxon>Polyporales</taxon>
        <taxon>Irpicaceae</taxon>
        <taxon>Irpex</taxon>
    </lineage>
</organism>
<name>A0ACB8UI73_9APHY</name>
<protein>
    <submittedName>
        <fullName evidence="1">Kinase-like domain-containing protein</fullName>
    </submittedName>
</protein>
<accession>A0ACB8UI73</accession>